<accession>A0A3B0TS30</accession>
<gene>
    <name evidence="1" type="ORF">MNBD_BACTEROID01-2548</name>
</gene>
<protein>
    <submittedName>
        <fullName evidence="1">Uncharacterized protein</fullName>
    </submittedName>
</protein>
<proteinExistence type="predicted"/>
<dbReference type="EMBL" id="UOEP01000100">
    <property type="protein sequence ID" value="VAW19520.1"/>
    <property type="molecule type" value="Genomic_DNA"/>
</dbReference>
<dbReference type="AlphaFoldDB" id="A0A3B0TS30"/>
<name>A0A3B0TS30_9ZZZZ</name>
<organism evidence="1">
    <name type="scientific">hydrothermal vent metagenome</name>
    <dbReference type="NCBI Taxonomy" id="652676"/>
    <lineage>
        <taxon>unclassified sequences</taxon>
        <taxon>metagenomes</taxon>
        <taxon>ecological metagenomes</taxon>
    </lineage>
</organism>
<sequence>MPVFCIALVLKTSHRGQSGLLIFKASKALNPDILNQALTLLTDSNYLFLKLFCIVDYLLVFMKVQKYSNTDIKWLFKFYFYELYSIFFSDKAIWKRIQYCHLTINC</sequence>
<evidence type="ECO:0000313" key="1">
    <source>
        <dbReference type="EMBL" id="VAW19520.1"/>
    </source>
</evidence>
<reference evidence="1" key="1">
    <citation type="submission" date="2018-06" db="EMBL/GenBank/DDBJ databases">
        <authorList>
            <person name="Zhirakovskaya E."/>
        </authorList>
    </citation>
    <scope>NUCLEOTIDE SEQUENCE</scope>
</reference>